<dbReference type="GO" id="GO:0035556">
    <property type="term" value="P:intracellular signal transduction"/>
    <property type="evidence" value="ECO:0007669"/>
    <property type="project" value="InterPro"/>
</dbReference>
<reference evidence="16" key="1">
    <citation type="journal article" date="2013" name="Genome Biol.">
        <title>Draft genome of the mountain pine beetle, Dendroctonus ponderosae Hopkins, a major forest pest.</title>
        <authorList>
            <person name="Keeling C.I."/>
            <person name="Yuen M.M."/>
            <person name="Liao N.Y."/>
            <person name="Docking T.R."/>
            <person name="Chan S.K."/>
            <person name="Taylor G.A."/>
            <person name="Palmquist D.L."/>
            <person name="Jackman S.D."/>
            <person name="Nguyen A."/>
            <person name="Li M."/>
            <person name="Henderson H."/>
            <person name="Janes J.K."/>
            <person name="Zhao Y."/>
            <person name="Pandoh P."/>
            <person name="Moore R."/>
            <person name="Sperling F.A."/>
            <person name="Huber D.P."/>
            <person name="Birol I."/>
            <person name="Jones S.J."/>
            <person name="Bohlmann J."/>
        </authorList>
    </citation>
    <scope>NUCLEOTIDE SEQUENCE</scope>
</reference>
<dbReference type="SMART" id="SM00044">
    <property type="entry name" value="CYCc"/>
    <property type="match status" value="1"/>
</dbReference>
<dbReference type="InterPro" id="IPR001828">
    <property type="entry name" value="ANF_lig-bd_rcpt"/>
</dbReference>
<dbReference type="InterPro" id="IPR028082">
    <property type="entry name" value="Peripla_BP_I"/>
</dbReference>
<feature type="compositionally biased region" description="Acidic residues" evidence="15">
    <location>
        <begin position="375"/>
        <end position="386"/>
    </location>
</feature>
<keyword evidence="5" id="KW-0732">Signal</keyword>
<comment type="similarity">
    <text evidence="12">Belongs to the adenylyl cyclase class-4/guanylyl cyclase family.</text>
</comment>
<evidence type="ECO:0000256" key="6">
    <source>
        <dbReference type="ARBA" id="ARBA00022741"/>
    </source>
</evidence>
<dbReference type="Pfam" id="PF07714">
    <property type="entry name" value="PK_Tyr_Ser-Thr"/>
    <property type="match status" value="1"/>
</dbReference>
<keyword evidence="10 12" id="KW-0456">Lyase</keyword>
<keyword evidence="6" id="KW-0547">Nucleotide-binding</keyword>
<dbReference type="SUPFAM" id="SSF55073">
    <property type="entry name" value="Nucleotide cyclase"/>
    <property type="match status" value="2"/>
</dbReference>
<evidence type="ECO:0000256" key="7">
    <source>
        <dbReference type="ARBA" id="ARBA00022989"/>
    </source>
</evidence>
<feature type="coiled-coil region" evidence="14">
    <location>
        <begin position="395"/>
        <end position="436"/>
    </location>
</feature>
<dbReference type="Pfam" id="PF00211">
    <property type="entry name" value="Guanylate_cyc"/>
    <property type="match status" value="1"/>
</dbReference>
<feature type="region of interest" description="Disordered" evidence="15">
    <location>
        <begin position="361"/>
        <end position="386"/>
    </location>
</feature>
<organism evidence="16">
    <name type="scientific">Dendroctonus ponderosae</name>
    <name type="common">Mountain pine beetle</name>
    <dbReference type="NCBI Taxonomy" id="77166"/>
    <lineage>
        <taxon>Eukaryota</taxon>
        <taxon>Metazoa</taxon>
        <taxon>Ecdysozoa</taxon>
        <taxon>Arthropoda</taxon>
        <taxon>Hexapoda</taxon>
        <taxon>Insecta</taxon>
        <taxon>Pterygota</taxon>
        <taxon>Neoptera</taxon>
        <taxon>Endopterygota</taxon>
        <taxon>Coleoptera</taxon>
        <taxon>Polyphaga</taxon>
        <taxon>Cucujiformia</taxon>
        <taxon>Curculionidae</taxon>
        <taxon>Scolytinae</taxon>
        <taxon>Dendroctonus</taxon>
    </lineage>
</organism>
<evidence type="ECO:0000256" key="3">
    <source>
        <dbReference type="ARBA" id="ARBA00012202"/>
    </source>
</evidence>
<keyword evidence="14" id="KW-0175">Coiled coil</keyword>
<evidence type="ECO:0000256" key="9">
    <source>
        <dbReference type="ARBA" id="ARBA00023180"/>
    </source>
</evidence>
<evidence type="ECO:0000256" key="11">
    <source>
        <dbReference type="ARBA" id="ARBA00023293"/>
    </source>
</evidence>
<name>N6TGD5_DENPD</name>
<keyword evidence="4" id="KW-0812">Transmembrane</keyword>
<dbReference type="InterPro" id="IPR018297">
    <property type="entry name" value="A/G_cyclase_CS"/>
</dbReference>
<protein>
    <recommendedName>
        <fullName evidence="3 13">Guanylate cyclase</fullName>
        <ecNumber evidence="3 13">4.6.1.2</ecNumber>
    </recommendedName>
</protein>
<dbReference type="GO" id="GO:0005524">
    <property type="term" value="F:ATP binding"/>
    <property type="evidence" value="ECO:0007669"/>
    <property type="project" value="InterPro"/>
</dbReference>
<evidence type="ECO:0000256" key="4">
    <source>
        <dbReference type="ARBA" id="ARBA00022692"/>
    </source>
</evidence>
<dbReference type="GO" id="GO:0001653">
    <property type="term" value="F:peptide receptor activity"/>
    <property type="evidence" value="ECO:0007669"/>
    <property type="project" value="TreeGrafter"/>
</dbReference>
<dbReference type="OrthoDB" id="1890790at2759"/>
<dbReference type="OMA" id="GNSPDCH"/>
<dbReference type="Pfam" id="PF07701">
    <property type="entry name" value="HNOBA"/>
    <property type="match status" value="1"/>
</dbReference>
<dbReference type="Pfam" id="PF01094">
    <property type="entry name" value="ANF_receptor"/>
    <property type="match status" value="1"/>
</dbReference>
<evidence type="ECO:0000256" key="12">
    <source>
        <dbReference type="RuleBase" id="RU000405"/>
    </source>
</evidence>
<comment type="subcellular location">
    <subcellularLocation>
        <location evidence="2">Cell membrane</location>
        <topology evidence="2">Single-pass type I membrane protein</topology>
    </subcellularLocation>
</comment>
<dbReference type="SUPFAM" id="SSF53822">
    <property type="entry name" value="Periplasmic binding protein-like I"/>
    <property type="match status" value="1"/>
</dbReference>
<dbReference type="Gene3D" id="3.40.50.2300">
    <property type="match status" value="1"/>
</dbReference>
<dbReference type="InterPro" id="IPR011645">
    <property type="entry name" value="HNOB_dom_associated"/>
</dbReference>
<evidence type="ECO:0000256" key="5">
    <source>
        <dbReference type="ARBA" id="ARBA00022729"/>
    </source>
</evidence>
<dbReference type="Gene3D" id="3.30.70.1230">
    <property type="entry name" value="Nucleotide cyclase"/>
    <property type="match status" value="2"/>
</dbReference>
<dbReference type="PROSITE" id="PS50125">
    <property type="entry name" value="GUANYLATE_CYCLASE_2"/>
    <property type="match status" value="1"/>
</dbReference>
<evidence type="ECO:0000256" key="2">
    <source>
        <dbReference type="ARBA" id="ARBA00004251"/>
    </source>
</evidence>
<comment type="catalytic activity">
    <reaction evidence="1 13">
        <text>GTP = 3',5'-cyclic GMP + diphosphate</text>
        <dbReference type="Rhea" id="RHEA:13665"/>
        <dbReference type="ChEBI" id="CHEBI:33019"/>
        <dbReference type="ChEBI" id="CHEBI:37565"/>
        <dbReference type="ChEBI" id="CHEBI:57746"/>
        <dbReference type="EC" id="4.6.1.2"/>
    </reaction>
</comment>
<feature type="non-terminal residue" evidence="16">
    <location>
        <position position="1"/>
    </location>
</feature>
<sequence length="826" mass="94108">MRKDFQKASTKEYAPGKNLEHGLKKAGLLSFVRELDGNENDSLDNYLRDASMYARVVILSVRGALVRKFMLAAHALGMTKGDWIFLDVEIFQGSYWGDHDWKAGDSEDYKARKAYEALLRVSLLQPTSDKFQDFADKVKERSLRDYNYTISEGEEVNFVIGAFYDGVFLLGMALNETLWEGGDIRDGSDITLKMWNRTFSGWWLTFRKHEWLASSEVVRDVTHENTVRFLGACIECPTILVLTEYCCRGSLRDVLENEDIHLDWNFRMSLIYDIVKGMSYLHGCDISFHGKLRSCNCLIDGRFVLKISDFGLTSLSIPAIQPPKKATCTALALYWKKSLCAAVLMRLPEAVRTMGEQRHKDILDNTNSNGPSEGAELEPPVEEEEDVEELTVAEYQQLDRQLDALFTALDDIENKNDNIHAQLQQLLNANREIRTQLNEEPQETKIITRVASRENPPFRPAVSQRDCPEELLDLMERCWNDNPEDRPAFERMEQYANNLEVLVSEKTEELSQEKRRSEELLYQVLPRPVAQQLMLGEMVQPEQFECVTIYFSDIVGFTSLCANSTPMQVVDFLNELYSTFDRIIGFYDVYKVETIGDAYMVVSGLPERNGDSHTREIGLMALAILDAVRSFTIAHQPDRVLQLRIGENLASNRNSSGLSIHSGPVCAGVVGQKMPHYCLFGDAVNTASRMESTGQPDHFNLPAVFFGWRRSEALHATRVIKRHLAYEIYTARKLKWVLLRNITRFVVRFTAIAALKIHVSEAAKQIFDKFGTFNLELRGEVELKGKGFVTTYWLLGCSDSDPRPPTPRVPSTIELDSNNPYPLVFM</sequence>
<dbReference type="EMBL" id="KB740694">
    <property type="protein sequence ID" value="ENN79464.1"/>
    <property type="molecule type" value="Genomic_DNA"/>
</dbReference>
<dbReference type="PROSITE" id="PS00452">
    <property type="entry name" value="GUANYLATE_CYCLASE_1"/>
    <property type="match status" value="1"/>
</dbReference>
<keyword evidence="11 13" id="KW-0141">cGMP biosynthesis</keyword>
<keyword evidence="8" id="KW-0472">Membrane</keyword>
<dbReference type="CDD" id="cd07302">
    <property type="entry name" value="CHD"/>
    <property type="match status" value="1"/>
</dbReference>
<keyword evidence="9" id="KW-0325">Glycoprotein</keyword>
<dbReference type="InterPro" id="IPR001245">
    <property type="entry name" value="Ser-Thr/Tyr_kinase_cat_dom"/>
</dbReference>
<dbReference type="FunFam" id="3.30.70.1230:FF:000030">
    <property type="entry name" value="Si:ch211-215j19.12"/>
    <property type="match status" value="1"/>
</dbReference>
<dbReference type="GO" id="GO:0004383">
    <property type="term" value="F:guanylate cyclase activity"/>
    <property type="evidence" value="ECO:0007669"/>
    <property type="project" value="UniProtKB-EC"/>
</dbReference>
<keyword evidence="7" id="KW-1133">Transmembrane helix</keyword>
<dbReference type="SUPFAM" id="SSF56112">
    <property type="entry name" value="Protein kinase-like (PK-like)"/>
    <property type="match status" value="1"/>
</dbReference>
<dbReference type="GO" id="GO:0004016">
    <property type="term" value="F:adenylate cyclase activity"/>
    <property type="evidence" value="ECO:0007669"/>
    <property type="project" value="TreeGrafter"/>
</dbReference>
<dbReference type="Pfam" id="PF03670">
    <property type="entry name" value="UPF0184"/>
    <property type="match status" value="1"/>
</dbReference>
<dbReference type="Gene3D" id="1.10.510.10">
    <property type="entry name" value="Transferase(Phosphotransferase) domain 1"/>
    <property type="match status" value="2"/>
</dbReference>
<evidence type="ECO:0000256" key="15">
    <source>
        <dbReference type="SAM" id="MobiDB-lite"/>
    </source>
</evidence>
<dbReference type="GO" id="GO:0007168">
    <property type="term" value="P:receptor guanylyl cyclase signaling pathway"/>
    <property type="evidence" value="ECO:0007669"/>
    <property type="project" value="TreeGrafter"/>
</dbReference>
<evidence type="ECO:0000256" key="8">
    <source>
        <dbReference type="ARBA" id="ARBA00023136"/>
    </source>
</evidence>
<dbReference type="GO" id="GO:0005886">
    <property type="term" value="C:plasma membrane"/>
    <property type="evidence" value="ECO:0007669"/>
    <property type="project" value="UniProtKB-SubCell"/>
</dbReference>
<feature type="non-terminal residue" evidence="16">
    <location>
        <position position="826"/>
    </location>
</feature>
<dbReference type="PROSITE" id="PS50011">
    <property type="entry name" value="PROTEIN_KINASE_DOM"/>
    <property type="match status" value="1"/>
</dbReference>
<dbReference type="GO" id="GO:0004672">
    <property type="term" value="F:protein kinase activity"/>
    <property type="evidence" value="ECO:0007669"/>
    <property type="project" value="InterPro"/>
</dbReference>
<dbReference type="InterPro" id="IPR001054">
    <property type="entry name" value="A/G_cyclase"/>
</dbReference>
<dbReference type="AlphaFoldDB" id="N6TGD5"/>
<evidence type="ECO:0000256" key="1">
    <source>
        <dbReference type="ARBA" id="ARBA00001436"/>
    </source>
</evidence>
<accession>N6TGD5</accession>
<dbReference type="InterPro" id="IPR000719">
    <property type="entry name" value="Prot_kinase_dom"/>
</dbReference>
<dbReference type="PANTHER" id="PTHR11920:SF274">
    <property type="entry name" value="GUANYLATE CYCLASE"/>
    <property type="match status" value="1"/>
</dbReference>
<dbReference type="InterPro" id="IPR011009">
    <property type="entry name" value="Kinase-like_dom_sf"/>
</dbReference>
<dbReference type="InterPro" id="IPR029787">
    <property type="entry name" value="Nucleotide_cyclase"/>
</dbReference>
<dbReference type="EC" id="4.6.1.2" evidence="3 13"/>
<evidence type="ECO:0000256" key="13">
    <source>
        <dbReference type="RuleBase" id="RU003431"/>
    </source>
</evidence>
<evidence type="ECO:0000256" key="10">
    <source>
        <dbReference type="ARBA" id="ARBA00023239"/>
    </source>
</evidence>
<dbReference type="HOGENOM" id="CLU_343109_0_0_1"/>
<evidence type="ECO:0000256" key="14">
    <source>
        <dbReference type="SAM" id="Coils"/>
    </source>
</evidence>
<evidence type="ECO:0000313" key="16">
    <source>
        <dbReference type="EMBL" id="ENN79464.1"/>
    </source>
</evidence>
<dbReference type="InterPro" id="IPR050401">
    <property type="entry name" value="Cyclic_nucleotide_synthase"/>
</dbReference>
<gene>
    <name evidence="16" type="ORF">YQE_04108</name>
</gene>
<dbReference type="PANTHER" id="PTHR11920">
    <property type="entry name" value="GUANYLYL CYCLASE"/>
    <property type="match status" value="1"/>
</dbReference>
<proteinExistence type="inferred from homology"/>